<gene>
    <name evidence="1" type="ORF">BDV96DRAFT_135729</name>
</gene>
<name>A0A6A5ZSD5_9PLEO</name>
<protein>
    <submittedName>
        <fullName evidence="1">Uncharacterized protein</fullName>
    </submittedName>
</protein>
<keyword evidence="2" id="KW-1185">Reference proteome</keyword>
<organism evidence="1 2">
    <name type="scientific">Lophiotrema nucula</name>
    <dbReference type="NCBI Taxonomy" id="690887"/>
    <lineage>
        <taxon>Eukaryota</taxon>
        <taxon>Fungi</taxon>
        <taxon>Dikarya</taxon>
        <taxon>Ascomycota</taxon>
        <taxon>Pezizomycotina</taxon>
        <taxon>Dothideomycetes</taxon>
        <taxon>Pleosporomycetidae</taxon>
        <taxon>Pleosporales</taxon>
        <taxon>Lophiotremataceae</taxon>
        <taxon>Lophiotrema</taxon>
    </lineage>
</organism>
<reference evidence="1" key="1">
    <citation type="journal article" date="2020" name="Stud. Mycol.">
        <title>101 Dothideomycetes genomes: a test case for predicting lifestyles and emergence of pathogens.</title>
        <authorList>
            <person name="Haridas S."/>
            <person name="Albert R."/>
            <person name="Binder M."/>
            <person name="Bloem J."/>
            <person name="Labutti K."/>
            <person name="Salamov A."/>
            <person name="Andreopoulos B."/>
            <person name="Baker S."/>
            <person name="Barry K."/>
            <person name="Bills G."/>
            <person name="Bluhm B."/>
            <person name="Cannon C."/>
            <person name="Castanera R."/>
            <person name="Culley D."/>
            <person name="Daum C."/>
            <person name="Ezra D."/>
            <person name="Gonzalez J."/>
            <person name="Henrissat B."/>
            <person name="Kuo A."/>
            <person name="Liang C."/>
            <person name="Lipzen A."/>
            <person name="Lutzoni F."/>
            <person name="Magnuson J."/>
            <person name="Mondo S."/>
            <person name="Nolan M."/>
            <person name="Ohm R."/>
            <person name="Pangilinan J."/>
            <person name="Park H.-J."/>
            <person name="Ramirez L."/>
            <person name="Alfaro M."/>
            <person name="Sun H."/>
            <person name="Tritt A."/>
            <person name="Yoshinaga Y."/>
            <person name="Zwiers L.-H."/>
            <person name="Turgeon B."/>
            <person name="Goodwin S."/>
            <person name="Spatafora J."/>
            <person name="Crous P."/>
            <person name="Grigoriev I."/>
        </authorList>
    </citation>
    <scope>NUCLEOTIDE SEQUENCE</scope>
    <source>
        <strain evidence="1">CBS 627.86</strain>
    </source>
</reference>
<evidence type="ECO:0000313" key="2">
    <source>
        <dbReference type="Proteomes" id="UP000799770"/>
    </source>
</evidence>
<evidence type="ECO:0000313" key="1">
    <source>
        <dbReference type="EMBL" id="KAF2121975.1"/>
    </source>
</evidence>
<proteinExistence type="predicted"/>
<accession>A0A6A5ZSD5</accession>
<dbReference type="AlphaFoldDB" id="A0A6A5ZSD5"/>
<dbReference type="EMBL" id="ML977311">
    <property type="protein sequence ID" value="KAF2121975.1"/>
    <property type="molecule type" value="Genomic_DNA"/>
</dbReference>
<sequence length="204" mass="22512">MMKLKLPSKLQGTGVGRRLRLRGFRLTYWKQSTVPWRLSAADHLGNSAKRSMKHQLSAHPAEAGSEVLCDSRWRFKQVFKASKGSCLRTTIAVLRGAITSVHVLLRAQWDYSCRPSARAVTSTFAYCKHRAYSTMFMQAVGSYARRSKLRATSVLGSPNGKRFTTPPASDCGSRGPMNIRACSSFVWGAAALLRRGTVSALLSN</sequence>
<dbReference type="Proteomes" id="UP000799770">
    <property type="component" value="Unassembled WGS sequence"/>
</dbReference>